<sequence length="316" mass="35343">MDTQHLWSQIQQPPVAQPIPQGLGSFSSPGEREFPRLALSQLTVMRMPFEEAVLNYRSEGFRSIGLWRPRLADFGEDRAAILLQDAGMSVSSLSFAGGFTGSHGYRYNEAIHDGFDALKQAEIVGAETVVLVAGGLNGHITKHARRNVVDGIRTLSERAEQLGVQLALRPMRKTFHHTWSFLNTCDETIGILDQIQCPNVGLAIDLYHCGLESDWKKSLRTIAPHTSLVFVNDLPCPNSTEYEMCLPGDGILPVRAILEEFVIGGFEGKFEVHVWSEKLWELPSRHLFANVRESLARVWPAAWGNWARQFRNDPPA</sequence>
<dbReference type="RefSeq" id="WP_145301798.1">
    <property type="nucleotide sequence ID" value="NZ_CP036299.1"/>
</dbReference>
<evidence type="ECO:0000313" key="3">
    <source>
        <dbReference type="Proteomes" id="UP000315349"/>
    </source>
</evidence>
<dbReference type="SUPFAM" id="SSF51658">
    <property type="entry name" value="Xylose isomerase-like"/>
    <property type="match status" value="1"/>
</dbReference>
<dbReference type="KEGG" id="peh:Spb1_31770"/>
<protein>
    <submittedName>
        <fullName evidence="2">Xylose isomerase-like TIM barrel</fullName>
    </submittedName>
</protein>
<dbReference type="InterPro" id="IPR013022">
    <property type="entry name" value="Xyl_isomerase-like_TIM-brl"/>
</dbReference>
<dbReference type="Gene3D" id="3.20.20.150">
    <property type="entry name" value="Divalent-metal-dependent TIM barrel enzymes"/>
    <property type="match status" value="1"/>
</dbReference>
<dbReference type="OrthoDB" id="9782626at2"/>
<evidence type="ECO:0000313" key="2">
    <source>
        <dbReference type="EMBL" id="QDV31233.1"/>
    </source>
</evidence>
<name>A0A518GRL4_9PLAN</name>
<gene>
    <name evidence="2" type="ORF">Spb1_31770</name>
</gene>
<dbReference type="AlphaFoldDB" id="A0A518GRL4"/>
<organism evidence="2 3">
    <name type="scientific">Planctopirus ephydatiae</name>
    <dbReference type="NCBI Taxonomy" id="2528019"/>
    <lineage>
        <taxon>Bacteria</taxon>
        <taxon>Pseudomonadati</taxon>
        <taxon>Planctomycetota</taxon>
        <taxon>Planctomycetia</taxon>
        <taxon>Planctomycetales</taxon>
        <taxon>Planctomycetaceae</taxon>
        <taxon>Planctopirus</taxon>
    </lineage>
</organism>
<dbReference type="InterPro" id="IPR036237">
    <property type="entry name" value="Xyl_isomerase-like_sf"/>
</dbReference>
<dbReference type="EMBL" id="CP036299">
    <property type="protein sequence ID" value="QDV31233.1"/>
    <property type="molecule type" value="Genomic_DNA"/>
</dbReference>
<dbReference type="InterPro" id="IPR050312">
    <property type="entry name" value="IolE/XylAMocC-like"/>
</dbReference>
<evidence type="ECO:0000259" key="1">
    <source>
        <dbReference type="Pfam" id="PF01261"/>
    </source>
</evidence>
<keyword evidence="2" id="KW-0413">Isomerase</keyword>
<dbReference type="Pfam" id="PF01261">
    <property type="entry name" value="AP_endonuc_2"/>
    <property type="match status" value="1"/>
</dbReference>
<reference evidence="2 3" key="1">
    <citation type="submission" date="2019-02" db="EMBL/GenBank/DDBJ databases">
        <title>Deep-cultivation of Planctomycetes and their phenomic and genomic characterization uncovers novel biology.</title>
        <authorList>
            <person name="Wiegand S."/>
            <person name="Jogler M."/>
            <person name="Boedeker C."/>
            <person name="Pinto D."/>
            <person name="Vollmers J."/>
            <person name="Rivas-Marin E."/>
            <person name="Kohn T."/>
            <person name="Peeters S.H."/>
            <person name="Heuer A."/>
            <person name="Rast P."/>
            <person name="Oberbeckmann S."/>
            <person name="Bunk B."/>
            <person name="Jeske O."/>
            <person name="Meyerdierks A."/>
            <person name="Storesund J.E."/>
            <person name="Kallscheuer N."/>
            <person name="Luecker S."/>
            <person name="Lage O.M."/>
            <person name="Pohl T."/>
            <person name="Merkel B.J."/>
            <person name="Hornburger P."/>
            <person name="Mueller R.-W."/>
            <person name="Bruemmer F."/>
            <person name="Labrenz M."/>
            <person name="Spormann A.M."/>
            <person name="Op den Camp H."/>
            <person name="Overmann J."/>
            <person name="Amann R."/>
            <person name="Jetten M.S.M."/>
            <person name="Mascher T."/>
            <person name="Medema M.H."/>
            <person name="Devos D.P."/>
            <person name="Kaster A.-K."/>
            <person name="Ovreas L."/>
            <person name="Rohde M."/>
            <person name="Galperin M.Y."/>
            <person name="Jogler C."/>
        </authorList>
    </citation>
    <scope>NUCLEOTIDE SEQUENCE [LARGE SCALE GENOMIC DNA]</scope>
    <source>
        <strain evidence="2 3">Spb1</strain>
    </source>
</reference>
<dbReference type="Proteomes" id="UP000315349">
    <property type="component" value="Chromosome"/>
</dbReference>
<keyword evidence="3" id="KW-1185">Reference proteome</keyword>
<feature type="domain" description="Xylose isomerase-like TIM barrel" evidence="1">
    <location>
        <begin position="58"/>
        <end position="283"/>
    </location>
</feature>
<dbReference type="GO" id="GO:0016853">
    <property type="term" value="F:isomerase activity"/>
    <property type="evidence" value="ECO:0007669"/>
    <property type="project" value="UniProtKB-KW"/>
</dbReference>
<dbReference type="PANTHER" id="PTHR12110:SF52">
    <property type="entry name" value="XYLOSE ISOMERASE"/>
    <property type="match status" value="1"/>
</dbReference>
<dbReference type="PANTHER" id="PTHR12110">
    <property type="entry name" value="HYDROXYPYRUVATE ISOMERASE"/>
    <property type="match status" value="1"/>
</dbReference>
<proteinExistence type="predicted"/>
<accession>A0A518GRL4</accession>